<dbReference type="OrthoDB" id="632318at2"/>
<keyword evidence="3" id="KW-1185">Reference proteome</keyword>
<comment type="caution">
    <text evidence="2">The sequence shown here is derived from an EMBL/GenBank/DDBJ whole genome shotgun (WGS) entry which is preliminary data.</text>
</comment>
<dbReference type="Proteomes" id="UP000028521">
    <property type="component" value="Unassembled WGS sequence"/>
</dbReference>
<accession>A0A084TM74</accession>
<proteinExistence type="predicted"/>
<organism evidence="2 3">
    <name type="scientific">Mangrovimonas yunxiaonensis</name>
    <dbReference type="NCBI Taxonomy" id="1197477"/>
    <lineage>
        <taxon>Bacteria</taxon>
        <taxon>Pseudomonadati</taxon>
        <taxon>Bacteroidota</taxon>
        <taxon>Flavobacteriia</taxon>
        <taxon>Flavobacteriales</taxon>
        <taxon>Flavobacteriaceae</taxon>
        <taxon>Mangrovimonas</taxon>
    </lineage>
</organism>
<dbReference type="InterPro" id="IPR045921">
    <property type="entry name" value="DUF6340"/>
</dbReference>
<keyword evidence="1" id="KW-0732">Signal</keyword>
<reference evidence="2 3" key="1">
    <citation type="journal article" date="2014" name="Genome Announc.">
        <title>Draft Genome Sequence of the Algicidal Bacterium Mangrovimonas yunxiaonensis Strain LY01.</title>
        <authorList>
            <person name="Li Y."/>
            <person name="Zhu H."/>
            <person name="Li C."/>
            <person name="Zhang H."/>
            <person name="Chen Z."/>
            <person name="Zheng W."/>
            <person name="Xu H."/>
            <person name="Zheng T."/>
        </authorList>
    </citation>
    <scope>NUCLEOTIDE SEQUENCE [LARGE SCALE GENOMIC DNA]</scope>
    <source>
        <strain evidence="2 3">LY01</strain>
    </source>
</reference>
<name>A0A084TM74_9FLAO</name>
<evidence type="ECO:0000313" key="2">
    <source>
        <dbReference type="EMBL" id="KFB01810.1"/>
    </source>
</evidence>
<evidence type="ECO:0008006" key="4">
    <source>
        <dbReference type="Google" id="ProtNLM"/>
    </source>
</evidence>
<protein>
    <recommendedName>
        <fullName evidence="4">Tetratricopeptide repeat protein</fullName>
    </recommendedName>
</protein>
<dbReference type="eggNOG" id="COG0457">
    <property type="taxonomic scope" value="Bacteria"/>
</dbReference>
<dbReference type="EMBL" id="JPFK01000003">
    <property type="protein sequence ID" value="KFB01810.1"/>
    <property type="molecule type" value="Genomic_DNA"/>
</dbReference>
<feature type="chain" id="PRO_5001782810" description="Tetratricopeptide repeat protein" evidence="1">
    <location>
        <begin position="22"/>
        <end position="349"/>
    </location>
</feature>
<dbReference type="RefSeq" id="WP_036118957.1">
    <property type="nucleotide sequence ID" value="NZ_BMET01000002.1"/>
</dbReference>
<dbReference type="AlphaFoldDB" id="A0A084TM74"/>
<evidence type="ECO:0000256" key="1">
    <source>
        <dbReference type="SAM" id="SignalP"/>
    </source>
</evidence>
<feature type="signal peptide" evidence="1">
    <location>
        <begin position="1"/>
        <end position="21"/>
    </location>
</feature>
<dbReference type="Pfam" id="PF19867">
    <property type="entry name" value="DUF6340"/>
    <property type="match status" value="1"/>
</dbReference>
<evidence type="ECO:0000313" key="3">
    <source>
        <dbReference type="Proteomes" id="UP000028521"/>
    </source>
</evidence>
<reference evidence="3" key="2">
    <citation type="submission" date="2014-07" db="EMBL/GenBank/DDBJ databases">
        <title>Genome sequence of Mangrovimonas yunxiaonensis.</title>
        <authorList>
            <person name="Li Y."/>
            <person name="Zheng T."/>
        </authorList>
    </citation>
    <scope>NUCLEOTIDE SEQUENCE [LARGE SCALE GENOMIC DNA]</scope>
    <source>
        <strain evidence="3">LY01</strain>
    </source>
</reference>
<gene>
    <name evidence="2" type="ORF">IA57_02740</name>
</gene>
<dbReference type="STRING" id="1197477.IA57_02740"/>
<dbReference type="PROSITE" id="PS51257">
    <property type="entry name" value="PROKAR_LIPOPROTEIN"/>
    <property type="match status" value="1"/>
</dbReference>
<sequence length="349" mass="38945">MTSLPRLILCLSLAILACSCATTNRLTLSVTEPAPVYIDKNITKIGLLNRSLASDDNKLLDKIDQILSIEDKNLDEDGATYTIQAIKDQLAKDTRFVSISTIESDKIENPGLGIFPSAIPWTLIDDLCTENNVDAIIALSFYDTDATVNYTTNTVQKVNALGIKVPIIEHQATINTLIKIGFRVYDNTSRQILDEIIVNQTSTSSGRGISPTKAIEALKGRKEAVLQISTLLGQDYALRTRPYSIRVARDYYVKGTDNFEIGKRRAQTGNWNGAAELWEKELNNPKLKIAGRACYNMAIINEINGDLEQALKWASKAYTDYNDNIALRYVNILKQRIRTNAMLNQQHQD</sequence>